<dbReference type="EMBL" id="JAINUY010000009">
    <property type="protein sequence ID" value="MBZ4037557.1"/>
    <property type="molecule type" value="Genomic_DNA"/>
</dbReference>
<protein>
    <submittedName>
        <fullName evidence="1">HlyD family secretion protein</fullName>
    </submittedName>
</protein>
<reference evidence="1 2" key="1">
    <citation type="journal article" date="2023" name="Antonie Van Leeuwenhoek">
        <title>Flavobacterium potami sp. nov., a multi-metal resistance genes harbouring bacterium isolated from shallow river silt.</title>
        <authorList>
            <person name="Li S."/>
            <person name="Mao S."/>
            <person name="Mu W."/>
            <person name="Guo B."/>
            <person name="Li C."/>
            <person name="Zhu Q."/>
            <person name="Hou X."/>
            <person name="Zhao Y."/>
            <person name="Wei S."/>
            <person name="Liu H."/>
            <person name="Liu A."/>
        </authorList>
    </citation>
    <scope>NUCLEOTIDE SEQUENCE [LARGE SCALE GENOMIC DNA]</scope>
    <source>
        <strain evidence="1 2">17A</strain>
    </source>
</reference>
<dbReference type="Proteomes" id="UP001139366">
    <property type="component" value="Unassembled WGS sequence"/>
</dbReference>
<dbReference type="AlphaFoldDB" id="A0A9X1HGI0"/>
<accession>A0A9X1HGI0</accession>
<comment type="caution">
    <text evidence="1">The sequence shown here is derived from an EMBL/GenBank/DDBJ whole genome shotgun (WGS) entry which is preliminary data.</text>
</comment>
<evidence type="ECO:0000313" key="2">
    <source>
        <dbReference type="Proteomes" id="UP001139366"/>
    </source>
</evidence>
<sequence>MIPDAKNTFIGKVKAPALNSGKIKVGQRVNIRLANYPDREFGVLRGEIKNISLVPDKDGNLLLDVALPNGLKTSYDKQIVFQQEMKGSAEIVTEDLRLIERILYQFKNIFEQV</sequence>
<keyword evidence="2" id="KW-1185">Reference proteome</keyword>
<dbReference type="Gene3D" id="2.40.30.170">
    <property type="match status" value="1"/>
</dbReference>
<proteinExistence type="predicted"/>
<organism evidence="1 2">
    <name type="scientific">Flavobacterium potami</name>
    <dbReference type="NCBI Taxonomy" id="2872310"/>
    <lineage>
        <taxon>Bacteria</taxon>
        <taxon>Pseudomonadati</taxon>
        <taxon>Bacteroidota</taxon>
        <taxon>Flavobacteriia</taxon>
        <taxon>Flavobacteriales</taxon>
        <taxon>Flavobacteriaceae</taxon>
        <taxon>Flavobacterium</taxon>
    </lineage>
</organism>
<name>A0A9X1HGI0_9FLAO</name>
<evidence type="ECO:0000313" key="1">
    <source>
        <dbReference type="EMBL" id="MBZ4037557.1"/>
    </source>
</evidence>
<gene>
    <name evidence="1" type="ORF">K6T82_22540</name>
</gene>